<feature type="region of interest" description="Disordered" evidence="1">
    <location>
        <begin position="1"/>
        <end position="56"/>
    </location>
</feature>
<feature type="transmembrane region" description="Helical" evidence="2">
    <location>
        <begin position="90"/>
        <end position="108"/>
    </location>
</feature>
<feature type="region of interest" description="Disordered" evidence="1">
    <location>
        <begin position="117"/>
        <end position="138"/>
    </location>
</feature>
<feature type="compositionally biased region" description="Low complexity" evidence="1">
    <location>
        <begin position="26"/>
        <end position="36"/>
    </location>
</feature>
<gene>
    <name evidence="4" type="ORF">AB8998_31240</name>
</gene>
<evidence type="ECO:0000259" key="3">
    <source>
        <dbReference type="Pfam" id="PF00754"/>
    </source>
</evidence>
<dbReference type="SUPFAM" id="SSF49785">
    <property type="entry name" value="Galactose-binding domain-like"/>
    <property type="match status" value="1"/>
</dbReference>
<keyword evidence="2" id="KW-1133">Transmembrane helix</keyword>
<dbReference type="InterPro" id="IPR000421">
    <property type="entry name" value="FA58C"/>
</dbReference>
<sequence>MSATTDTTEDAQPQTNHGWDNRRTILAALAPRPSSRPARRAISPDEPAAGIDKPATPGVVSRCFRGSGRAARWVVDRVNKRIPPHHRVRTALITVAVLIALLAALGVVRRLATDNNTGSAVATPQHGPPPTSQPASAPVPAETILTGITASDQCPKDHGQQYSPIANAFDNDTNTAWICTRAKNSDGQHILVDFGREVTLTQCRIDPGFDARIPDTPDGVDQWTKHRIGMTFTIYYPKELNRKPDVINTYGKRGYSFIPGGIPNPPKLSKLLIIVTKTIDPPQSATDTAQTSDSSPANDVTTVAISEIQFLGFSS</sequence>
<feature type="compositionally biased region" description="Polar residues" evidence="1">
    <location>
        <begin position="1"/>
        <end position="18"/>
    </location>
</feature>
<proteinExistence type="predicted"/>
<dbReference type="InterPro" id="IPR008979">
    <property type="entry name" value="Galactose-bd-like_sf"/>
</dbReference>
<keyword evidence="2" id="KW-0812">Transmembrane</keyword>
<accession>A0ABV4C9A4</accession>
<reference evidence="4 5" key="1">
    <citation type="submission" date="2024-08" db="EMBL/GenBank/DDBJ databases">
        <title>Mycobacterium servetensis sp. nov., a novel rapid-growing mycobacterial species recovered from a human patient in Zaragoza, Spain.</title>
        <authorList>
            <person name="Tristancho-Baro A.I."/>
            <person name="Buenestado-Serrano S."/>
            <person name="Garcia De Viedma D."/>
            <person name="Milagro-Beamonte A."/>
            <person name="Burillo N."/>
            <person name="Sanz S."/>
            <person name="Lopez-Calleja A.I."/>
            <person name="Penas-Utrilla D."/>
            <person name="Guardingo M."/>
            <person name="Garcia M.J."/>
            <person name="Vinuelas-Bayon J."/>
        </authorList>
    </citation>
    <scope>NUCLEOTIDE SEQUENCE [LARGE SCALE GENOMIC DNA]</scope>
    <source>
        <strain evidence="5">HUMS_12744610</strain>
    </source>
</reference>
<evidence type="ECO:0000256" key="2">
    <source>
        <dbReference type="SAM" id="Phobius"/>
    </source>
</evidence>
<keyword evidence="2" id="KW-0472">Membrane</keyword>
<dbReference type="Gene3D" id="2.60.120.260">
    <property type="entry name" value="Galactose-binding domain-like"/>
    <property type="match status" value="1"/>
</dbReference>
<organism evidence="4 5">
    <name type="scientific">Mycobacterium servetii</name>
    <dbReference type="NCBI Taxonomy" id="3237418"/>
    <lineage>
        <taxon>Bacteria</taxon>
        <taxon>Bacillati</taxon>
        <taxon>Actinomycetota</taxon>
        <taxon>Actinomycetes</taxon>
        <taxon>Mycobacteriales</taxon>
        <taxon>Mycobacteriaceae</taxon>
        <taxon>Mycobacterium</taxon>
    </lineage>
</organism>
<protein>
    <submittedName>
        <fullName evidence="4">Discoidin domain-containing protein</fullName>
    </submittedName>
</protein>
<evidence type="ECO:0000256" key="1">
    <source>
        <dbReference type="SAM" id="MobiDB-lite"/>
    </source>
</evidence>
<dbReference type="RefSeq" id="WP_369742148.1">
    <property type="nucleotide sequence ID" value="NZ_JBGEDP010000003.1"/>
</dbReference>
<evidence type="ECO:0000313" key="5">
    <source>
        <dbReference type="Proteomes" id="UP001564760"/>
    </source>
</evidence>
<dbReference type="Proteomes" id="UP001564760">
    <property type="component" value="Unassembled WGS sequence"/>
</dbReference>
<name>A0ABV4C9A4_9MYCO</name>
<comment type="caution">
    <text evidence="4">The sequence shown here is derived from an EMBL/GenBank/DDBJ whole genome shotgun (WGS) entry which is preliminary data.</text>
</comment>
<dbReference type="Pfam" id="PF00754">
    <property type="entry name" value="F5_F8_type_C"/>
    <property type="match status" value="1"/>
</dbReference>
<dbReference type="EMBL" id="JBGEDP010000003">
    <property type="protein sequence ID" value="MEY8019124.1"/>
    <property type="molecule type" value="Genomic_DNA"/>
</dbReference>
<evidence type="ECO:0000313" key="4">
    <source>
        <dbReference type="EMBL" id="MEY8019124.1"/>
    </source>
</evidence>
<keyword evidence="5" id="KW-1185">Reference proteome</keyword>
<feature type="domain" description="F5/8 type C" evidence="3">
    <location>
        <begin position="148"/>
        <end position="211"/>
    </location>
</feature>